<evidence type="ECO:0000256" key="7">
    <source>
        <dbReference type="ARBA" id="ARBA00022833"/>
    </source>
</evidence>
<feature type="zinc finger region" description="UBR-type" evidence="9">
    <location>
        <begin position="98"/>
        <end position="169"/>
    </location>
</feature>
<proteinExistence type="inferred from homology"/>
<dbReference type="InterPro" id="IPR014719">
    <property type="entry name" value="Ribosomal_bL12_C/ClpS-like"/>
</dbReference>
<feature type="region of interest" description="Disordered" evidence="11">
    <location>
        <begin position="984"/>
        <end position="1008"/>
    </location>
</feature>
<evidence type="ECO:0000313" key="13">
    <source>
        <dbReference type="EMBL" id="KAG5682726.1"/>
    </source>
</evidence>
<dbReference type="GO" id="GO:0005737">
    <property type="term" value="C:cytoplasm"/>
    <property type="evidence" value="ECO:0007669"/>
    <property type="project" value="TreeGrafter"/>
</dbReference>
<evidence type="ECO:0000256" key="8">
    <source>
        <dbReference type="ARBA" id="ARBA00046341"/>
    </source>
</evidence>
<dbReference type="Gene3D" id="3.30.1390.10">
    <property type="match status" value="1"/>
</dbReference>
<dbReference type="CDD" id="cd19672">
    <property type="entry name" value="UBR-box_UBR1_like"/>
    <property type="match status" value="1"/>
</dbReference>
<evidence type="ECO:0000313" key="14">
    <source>
        <dbReference type="Proteomes" id="UP001107558"/>
    </source>
</evidence>
<evidence type="ECO:0000256" key="5">
    <source>
        <dbReference type="ARBA" id="ARBA00022771"/>
    </source>
</evidence>
<evidence type="ECO:0000256" key="9">
    <source>
        <dbReference type="PROSITE-ProRule" id="PRU00508"/>
    </source>
</evidence>
<evidence type="ECO:0000256" key="3">
    <source>
        <dbReference type="ARBA" id="ARBA00022679"/>
    </source>
</evidence>
<feature type="domain" description="UBR-type" evidence="12">
    <location>
        <begin position="98"/>
        <end position="169"/>
    </location>
</feature>
<evidence type="ECO:0000259" key="12">
    <source>
        <dbReference type="PROSITE" id="PS51157"/>
    </source>
</evidence>
<gene>
    <name evidence="13" type="ORF">PVAND_012059</name>
</gene>
<evidence type="ECO:0000256" key="1">
    <source>
        <dbReference type="ARBA" id="ARBA00000900"/>
    </source>
</evidence>
<evidence type="ECO:0000256" key="10">
    <source>
        <dbReference type="RuleBase" id="RU366018"/>
    </source>
</evidence>
<dbReference type="Gene3D" id="2.10.110.30">
    <property type="match status" value="1"/>
</dbReference>
<dbReference type="InterPro" id="IPR036390">
    <property type="entry name" value="WH_DNA-bd_sf"/>
</dbReference>
<keyword evidence="5 10" id="KW-0863">Zinc-finger</keyword>
<keyword evidence="14" id="KW-1185">Reference proteome</keyword>
<keyword evidence="3 10" id="KW-0808">Transferase</keyword>
<keyword evidence="4 10" id="KW-0479">Metal-binding</keyword>
<dbReference type="Proteomes" id="UP001107558">
    <property type="component" value="Chromosome 1"/>
</dbReference>
<dbReference type="PANTHER" id="PTHR21497">
    <property type="entry name" value="UBIQUITIN LIGASE E3 ALPHA-RELATED"/>
    <property type="match status" value="1"/>
</dbReference>
<feature type="compositionally biased region" description="Low complexity" evidence="11">
    <location>
        <begin position="995"/>
        <end position="1008"/>
    </location>
</feature>
<dbReference type="GO" id="GO:0008270">
    <property type="term" value="F:zinc ion binding"/>
    <property type="evidence" value="ECO:0007669"/>
    <property type="project" value="UniProtKB-UniRule"/>
</dbReference>
<dbReference type="Pfam" id="PF02207">
    <property type="entry name" value="zf-UBR"/>
    <property type="match status" value="1"/>
</dbReference>
<evidence type="ECO:0000256" key="4">
    <source>
        <dbReference type="ARBA" id="ARBA00022723"/>
    </source>
</evidence>
<dbReference type="InterPro" id="IPR042065">
    <property type="entry name" value="E3_ELL-like"/>
</dbReference>
<dbReference type="InterPro" id="IPR039164">
    <property type="entry name" value="UBR1-like"/>
</dbReference>
<evidence type="ECO:0000256" key="2">
    <source>
        <dbReference type="ARBA" id="ARBA00004906"/>
    </source>
</evidence>
<protein>
    <recommendedName>
        <fullName evidence="10">E3 ubiquitin-protein ligase</fullName>
        <ecNumber evidence="10">2.3.2.27</ecNumber>
    </recommendedName>
</protein>
<dbReference type="InterPro" id="IPR044046">
    <property type="entry name" value="E3_ligase_UBR-like_C"/>
</dbReference>
<name>A0A9J6CM92_POLVA</name>
<organism evidence="13 14">
    <name type="scientific">Polypedilum vanderplanki</name>
    <name type="common">Sleeping chironomid midge</name>
    <dbReference type="NCBI Taxonomy" id="319348"/>
    <lineage>
        <taxon>Eukaryota</taxon>
        <taxon>Metazoa</taxon>
        <taxon>Ecdysozoa</taxon>
        <taxon>Arthropoda</taxon>
        <taxon>Hexapoda</taxon>
        <taxon>Insecta</taxon>
        <taxon>Pterygota</taxon>
        <taxon>Neoptera</taxon>
        <taxon>Endopterygota</taxon>
        <taxon>Diptera</taxon>
        <taxon>Nematocera</taxon>
        <taxon>Chironomoidea</taxon>
        <taxon>Chironomidae</taxon>
        <taxon>Chironominae</taxon>
        <taxon>Polypedilum</taxon>
        <taxon>Polypedilum</taxon>
    </lineage>
</organism>
<comment type="similarity">
    <text evidence="8 10">Belongs to the E3 ubiquitin-protein ligase UBR1-like family.</text>
</comment>
<evidence type="ECO:0000256" key="11">
    <source>
        <dbReference type="SAM" id="MobiDB-lite"/>
    </source>
</evidence>
<dbReference type="GO" id="GO:0061630">
    <property type="term" value="F:ubiquitin protein ligase activity"/>
    <property type="evidence" value="ECO:0007669"/>
    <property type="project" value="UniProtKB-UniRule"/>
</dbReference>
<keyword evidence="7 10" id="KW-0862">Zinc</keyword>
<dbReference type="FunFam" id="2.10.110.30:FF:000001">
    <property type="entry name" value="E3 ubiquitin-protein ligase UBR2 isoform 1"/>
    <property type="match status" value="1"/>
</dbReference>
<dbReference type="EC" id="2.3.2.27" evidence="10"/>
<dbReference type="EMBL" id="JADBJN010000001">
    <property type="protein sequence ID" value="KAG5682726.1"/>
    <property type="molecule type" value="Genomic_DNA"/>
</dbReference>
<comment type="pathway">
    <text evidence="2 10">Protein modification; protein ubiquitination.</text>
</comment>
<dbReference type="Pfam" id="PF22960">
    <property type="entry name" value="WHD_UBR1"/>
    <property type="match status" value="1"/>
</dbReference>
<dbReference type="SMART" id="SM00396">
    <property type="entry name" value="ZnF_UBR1"/>
    <property type="match status" value="1"/>
</dbReference>
<dbReference type="PANTHER" id="PTHR21497:SF24">
    <property type="entry name" value="E3 UBIQUITIN-PROTEIN LIGASE UBR1"/>
    <property type="match status" value="1"/>
</dbReference>
<comment type="caution">
    <text evidence="13">The sequence shown here is derived from an EMBL/GenBank/DDBJ whole genome shotgun (WGS) entry which is preliminary data.</text>
</comment>
<dbReference type="GO" id="GO:0071596">
    <property type="term" value="P:ubiquitin-dependent protein catabolic process via the N-end rule pathway"/>
    <property type="evidence" value="ECO:0007669"/>
    <property type="project" value="UniProtKB-UniRule"/>
</dbReference>
<comment type="catalytic activity">
    <reaction evidence="1 10">
        <text>S-ubiquitinyl-[E2 ubiquitin-conjugating enzyme]-L-cysteine + [acceptor protein]-L-lysine = [E2 ubiquitin-conjugating enzyme]-L-cysteine + N(6)-ubiquitinyl-[acceptor protein]-L-lysine.</text>
        <dbReference type="EC" id="2.3.2.27"/>
    </reaction>
</comment>
<dbReference type="Pfam" id="PF18995">
    <property type="entry name" value="PRT6_C"/>
    <property type="match status" value="1"/>
</dbReference>
<dbReference type="GO" id="GO:0016567">
    <property type="term" value="P:protein ubiquitination"/>
    <property type="evidence" value="ECO:0007669"/>
    <property type="project" value="UniProtKB-UniRule"/>
</dbReference>
<dbReference type="SUPFAM" id="SSF54736">
    <property type="entry name" value="ClpS-like"/>
    <property type="match status" value="1"/>
</dbReference>
<dbReference type="InterPro" id="IPR055194">
    <property type="entry name" value="UBR1-like_WH"/>
</dbReference>
<dbReference type="Gene3D" id="1.10.10.2670">
    <property type="entry name" value="E3 ubiquitin-protein ligase"/>
    <property type="match status" value="1"/>
</dbReference>
<sequence length="1782" mass="205608">MLGEIQENELTTPDKVKKSWKSKIENKTFDSADLINYFQISAPYFLSIPRKDDNEIGTCSFDEDGAKTAIIDIIQEIILGNRWEETLAKLKASNNVSSVCGNIFKNGEPTYSCRECSMDPTCVLCATCFKKSTHRNHKYKMSTSFGGGCCDCGDPEAWKKDYFCEDHAPVEKPEIDSLITDETKEICGIVFRAILAYCVNQLQIDSDTNVPDIDNDTNNEDVYCTLLYNDETHTFDQVINTLTSIVKCEQKEAVEYVTSIDRDGRSVVKCATFNACMKLKNEIEKKGMRTALSSAKVQPLKVAIFHKNTVACQTFALQALHWFQEFLGYSAKFRSVFCDIVLTSNTSTNYSLRQILLYDIKLWKTARSAWHRLIISGMLMEYENKKELAINFTKVYTNIMQDFLRDDHYHSYSVVSLSVQLFTVPTIAHHLIAQESAFFKLMHTYYSECIEKYIKNKTLVFPKNAATTFNKRAHFIITDLRYLLTFKPEIWTQELRLGFLHGIQIVLRLLKCMQGMDAVTRQVGQHMEYEPEWESAFTLHIKLSSLITAIIDWCSTDKVILIKVYRMVLSALNETKFIVSDVTPEVKELSDHSATCLMYDVSSKPVSIHLPLTRLLAGLYIHLQKFNLTFDNVSTTTDKPSAEQIIEPVLCTRTMISQVYAGMWRRNGYSLLNQLYFYRNVKCRSEMLDRDIVTLQMGASLIESNEFLIHVMSKFNLIQWTETNFKPALLNSEEDTIRQIVNMIDEFLELLIVIIGERYLPGIGQVTDDDRIKKEIIQQLCIKPLSHSELNKALNDEHSGGHDNDIEPVIHEIATFEKSTSADKKGVYKLKEEYYNEFNMYFYHYTREEKSKSEEMQRQRHKNKSELICCPPPKLPKLTDPFIMIANLLQCDVMFTIIKTVLLQSADLNCQTFAEGHLQKILHIIGYGIQEEESGNYQFLKFLERSLKINLLPLMEELISSPRVESQRDFLIWTIKKYKDVQLKNNNLHNPPPQTTAASSTTSESTTLASIDGDTQMETEQAMKERRAKLAAQRREKLLADMAKAQKSFITSHAEHFKDDIKTEDESSMEWQSSMEEQKKIACIGNERKIAHNEPETSTCILCSEEAINNRSCMVYPAFIQKSNVLGHHKTVILNGDEDIQNPDTELKASPYINSCGHEMHVGCHQEYFNNEMQKEHRRPFRTRNPSIFNVDKKQFLCPLCRFLSNAVLPIIPPLNTLSDGKTKCVTDAINFDLWFQLMTNYINSLQFIGKDFKVMQEGALIRENYQECVVGFLKEHCNFNPSEDGQQLNIDTETNKYSKDFIASTKKISPTSGEVDDLDLYTYAFNTCAYTIEVLEMFMRSIDKPLSEMSVRYRKCISGLVRLCGYYGRMNFELLKMKNDDASITVSYYALLLCARETYDTLFGRKPDLSILEWDIFNMMVSLLFITRPVLFPQNQQYLITRGDSLDFTIFETMFAVNLLKILLTIKLNNDFDYDDMDYEDEESSQNLLNQELTTEEQNILNIYEKYNIYREMDITKENEYKLKRQLIQALKDESRTYLRCSCILFHFMTEVALPDEMNQQGNDTFEVMADYLNLNNNITNYFSNSNLLIFLQQCAQHNGVINYRNKLKAGDEVSPIIEVNPKIRELRELPDDYSDLMNSVSLFTCRNNEREDSRNPTMCLVCGDILCSQTYCCQREINKTTVGACNYHTEVCGLGAGIFLRIRDAEILLLGQNTGCFSSAPYLDDYGETDQGLRRGNPLHLCRESYKKLQQTWLSHSIHEEIARKTESQSNIFQIQWNHL</sequence>
<comment type="function">
    <text evidence="10">Ubiquitin ligase protein which is a component of the N-end rule pathway. Recognizes and binds to proteins bearing specific N-terminal residues that are destabilizing according to the N-end rule, leading to their ubiquitination and subsequent degradation.</text>
</comment>
<dbReference type="PROSITE" id="PS51157">
    <property type="entry name" value="ZF_UBR"/>
    <property type="match status" value="1"/>
</dbReference>
<evidence type="ECO:0000256" key="6">
    <source>
        <dbReference type="ARBA" id="ARBA00022786"/>
    </source>
</evidence>
<dbReference type="SUPFAM" id="SSF46785">
    <property type="entry name" value="Winged helix' DNA-binding domain"/>
    <property type="match status" value="1"/>
</dbReference>
<reference evidence="13" key="1">
    <citation type="submission" date="2021-03" db="EMBL/GenBank/DDBJ databases">
        <title>Chromosome level genome of the anhydrobiotic midge Polypedilum vanderplanki.</title>
        <authorList>
            <person name="Yoshida Y."/>
            <person name="Kikawada T."/>
            <person name="Gusev O."/>
        </authorList>
    </citation>
    <scope>NUCLEOTIDE SEQUENCE</scope>
    <source>
        <strain evidence="13">NIAS01</strain>
        <tissue evidence="13">Whole body or cell culture</tissue>
    </source>
</reference>
<keyword evidence="6 10" id="KW-0833">Ubl conjugation pathway</keyword>
<dbReference type="Pfam" id="PF02617">
    <property type="entry name" value="ClpS"/>
    <property type="match status" value="1"/>
</dbReference>
<dbReference type="GO" id="GO:0000151">
    <property type="term" value="C:ubiquitin ligase complex"/>
    <property type="evidence" value="ECO:0007669"/>
    <property type="project" value="TreeGrafter"/>
</dbReference>
<dbReference type="InterPro" id="IPR003126">
    <property type="entry name" value="Znf_UBR"/>
</dbReference>
<accession>A0A9J6CM92</accession>
<dbReference type="OrthoDB" id="26387at2759"/>
<dbReference type="InterPro" id="IPR003769">
    <property type="entry name" value="ClpS_core"/>
</dbReference>